<gene>
    <name evidence="3" type="ORF">U0035_10955</name>
</gene>
<name>A0ABZ0WD88_9BACT</name>
<proteinExistence type="predicted"/>
<keyword evidence="2" id="KW-0732">Signal</keyword>
<dbReference type="EMBL" id="CP139960">
    <property type="protein sequence ID" value="WQD40666.1"/>
    <property type="molecule type" value="Genomic_DNA"/>
</dbReference>
<evidence type="ECO:0000256" key="1">
    <source>
        <dbReference type="SAM" id="MobiDB-lite"/>
    </source>
</evidence>
<protein>
    <recommendedName>
        <fullName evidence="5">Collagen-like protein</fullName>
    </recommendedName>
</protein>
<sequence>MMRVRNLLLVMLAFIIAAAACKKGDTGSAGPQGPKGDIGATGADGTQIFSGQGAPAATLGRNGDFYLDLTTSNMYGPRANAGWGAPYALKGANGSNGANGNAGSKIYSGNGAPDNTTGIAGDYFMSTDTYLFYGPKTEAGWGLPVNLKGPKGDKGDAGAGAISILINPSSIRWETVRIYEQPYTIADISIPQIDEDIINNGAILVYRNPRSAGTWTPLPYTLRDEPGRVWLYNYELSVGKLRLTIVKSIGTDFGDESLNTPYRIVIIKGSAIVAAKAKGINFKNYNQVKTIFNLKG</sequence>
<dbReference type="PROSITE" id="PS51257">
    <property type="entry name" value="PROKAR_LIPOPROTEIN"/>
    <property type="match status" value="1"/>
</dbReference>
<accession>A0ABZ0WD88</accession>
<feature type="chain" id="PRO_5046920861" description="Collagen-like protein" evidence="2">
    <location>
        <begin position="20"/>
        <end position="296"/>
    </location>
</feature>
<evidence type="ECO:0000313" key="4">
    <source>
        <dbReference type="Proteomes" id="UP001325680"/>
    </source>
</evidence>
<evidence type="ECO:0000256" key="2">
    <source>
        <dbReference type="SAM" id="SignalP"/>
    </source>
</evidence>
<feature type="region of interest" description="Disordered" evidence="1">
    <location>
        <begin position="24"/>
        <end position="44"/>
    </location>
</feature>
<reference evidence="3 4" key="1">
    <citation type="submission" date="2023-12" db="EMBL/GenBank/DDBJ databases">
        <title>Genome sequencing and assembly of bacterial species from a model synthetic community.</title>
        <authorList>
            <person name="Hogle S.L."/>
        </authorList>
    </citation>
    <scope>NUCLEOTIDE SEQUENCE [LARGE SCALE GENOMIC DNA]</scope>
    <source>
        <strain evidence="3 4">HAMBI_3031</strain>
    </source>
</reference>
<evidence type="ECO:0000313" key="3">
    <source>
        <dbReference type="EMBL" id="WQD40666.1"/>
    </source>
</evidence>
<feature type="signal peptide" evidence="2">
    <location>
        <begin position="1"/>
        <end position="19"/>
    </location>
</feature>
<keyword evidence="4" id="KW-1185">Reference proteome</keyword>
<dbReference type="Proteomes" id="UP001325680">
    <property type="component" value="Chromosome"/>
</dbReference>
<dbReference type="RefSeq" id="WP_211316359.1">
    <property type="nucleotide sequence ID" value="NZ_CP139960.1"/>
</dbReference>
<evidence type="ECO:0008006" key="5">
    <source>
        <dbReference type="Google" id="ProtNLM"/>
    </source>
</evidence>
<organism evidence="3 4">
    <name type="scientific">Niabella yanshanensis</name>
    <dbReference type="NCBI Taxonomy" id="577386"/>
    <lineage>
        <taxon>Bacteria</taxon>
        <taxon>Pseudomonadati</taxon>
        <taxon>Bacteroidota</taxon>
        <taxon>Chitinophagia</taxon>
        <taxon>Chitinophagales</taxon>
        <taxon>Chitinophagaceae</taxon>
        <taxon>Niabella</taxon>
    </lineage>
</organism>